<dbReference type="AlphaFoldDB" id="B6T503"/>
<name>B6T503_MAIZE</name>
<evidence type="ECO:0000313" key="1">
    <source>
        <dbReference type="EMBL" id="ACG32186.1"/>
    </source>
</evidence>
<accession>B6T503</accession>
<reference evidence="1" key="1">
    <citation type="journal article" date="2009" name="Plant Mol. Biol.">
        <title>Insights into corn genes derived from large-scale cDNA sequencing.</title>
        <authorList>
            <person name="Alexandrov N.N."/>
            <person name="Brover V.V."/>
            <person name="Freidin S."/>
            <person name="Troukhan M.E."/>
            <person name="Tatarinova T.V."/>
            <person name="Zhang H."/>
            <person name="Swaller T.J."/>
            <person name="Lu Y.P."/>
            <person name="Bouck J."/>
            <person name="Flavell R.B."/>
            <person name="Feldmann K.A."/>
        </authorList>
    </citation>
    <scope>NUCLEOTIDE SEQUENCE</scope>
</reference>
<dbReference type="EMBL" id="EU960068">
    <property type="protein sequence ID" value="ACG32186.1"/>
    <property type="molecule type" value="mRNA"/>
</dbReference>
<organism evidence="1">
    <name type="scientific">Zea mays</name>
    <name type="common">Maize</name>
    <dbReference type="NCBI Taxonomy" id="4577"/>
    <lineage>
        <taxon>Eukaryota</taxon>
        <taxon>Viridiplantae</taxon>
        <taxon>Streptophyta</taxon>
        <taxon>Embryophyta</taxon>
        <taxon>Tracheophyta</taxon>
        <taxon>Spermatophyta</taxon>
        <taxon>Magnoliopsida</taxon>
        <taxon>Liliopsida</taxon>
        <taxon>Poales</taxon>
        <taxon>Poaceae</taxon>
        <taxon>PACMAD clade</taxon>
        <taxon>Panicoideae</taxon>
        <taxon>Andropogonodae</taxon>
        <taxon>Andropogoneae</taxon>
        <taxon>Tripsacinae</taxon>
        <taxon>Zea</taxon>
    </lineage>
</organism>
<proteinExistence type="evidence at transcript level"/>
<sequence length="47" mass="5010">MEEDSGSPAVISAIGRVEEGPRRNTDDVRCSIGGKWMIGRFGNCSPA</sequence>
<protein>
    <submittedName>
        <fullName evidence="1">Uncharacterized protein</fullName>
    </submittedName>
</protein>